<accession>A0A1R3FYB7</accession>
<protein>
    <submittedName>
        <fullName evidence="1">Uncharacterized protein</fullName>
    </submittedName>
</protein>
<keyword evidence="2" id="KW-1185">Reference proteome</keyword>
<sequence length="19" mass="2320">MEMEDSWRLKTPKKLKGEI</sequence>
<dbReference type="Gramene" id="OMO50823">
    <property type="protein sequence ID" value="OMO50823"/>
    <property type="gene ID" value="CCACVL1_30229"/>
</dbReference>
<gene>
    <name evidence="1" type="ORF">CCACVL1_30229</name>
</gene>
<dbReference type="AlphaFoldDB" id="A0A1R3FYB7"/>
<comment type="caution">
    <text evidence="1">The sequence shown here is derived from an EMBL/GenBank/DDBJ whole genome shotgun (WGS) entry which is preliminary data.</text>
</comment>
<evidence type="ECO:0000313" key="2">
    <source>
        <dbReference type="Proteomes" id="UP000188268"/>
    </source>
</evidence>
<name>A0A1R3FYB7_COCAP</name>
<evidence type="ECO:0000313" key="1">
    <source>
        <dbReference type="EMBL" id="OMO50823.1"/>
    </source>
</evidence>
<dbReference type="Proteomes" id="UP000188268">
    <property type="component" value="Unassembled WGS sequence"/>
</dbReference>
<dbReference type="EMBL" id="AWWV01016029">
    <property type="protein sequence ID" value="OMO50823.1"/>
    <property type="molecule type" value="Genomic_DNA"/>
</dbReference>
<reference evidence="1 2" key="1">
    <citation type="submission" date="2013-09" db="EMBL/GenBank/DDBJ databases">
        <title>Corchorus capsularis genome sequencing.</title>
        <authorList>
            <person name="Alam M."/>
            <person name="Haque M.S."/>
            <person name="Islam M.S."/>
            <person name="Emdad E.M."/>
            <person name="Islam M.M."/>
            <person name="Ahmed B."/>
            <person name="Halim A."/>
            <person name="Hossen Q.M.M."/>
            <person name="Hossain M.Z."/>
            <person name="Ahmed R."/>
            <person name="Khan M.M."/>
            <person name="Islam R."/>
            <person name="Rashid M.M."/>
            <person name="Khan S.A."/>
            <person name="Rahman M.S."/>
            <person name="Alam M."/>
        </authorList>
    </citation>
    <scope>NUCLEOTIDE SEQUENCE [LARGE SCALE GENOMIC DNA]</scope>
    <source>
        <strain evidence="2">cv. CVL-1</strain>
        <tissue evidence="1">Whole seedling</tissue>
    </source>
</reference>
<organism evidence="1 2">
    <name type="scientific">Corchorus capsularis</name>
    <name type="common">Jute</name>
    <dbReference type="NCBI Taxonomy" id="210143"/>
    <lineage>
        <taxon>Eukaryota</taxon>
        <taxon>Viridiplantae</taxon>
        <taxon>Streptophyta</taxon>
        <taxon>Embryophyta</taxon>
        <taxon>Tracheophyta</taxon>
        <taxon>Spermatophyta</taxon>
        <taxon>Magnoliopsida</taxon>
        <taxon>eudicotyledons</taxon>
        <taxon>Gunneridae</taxon>
        <taxon>Pentapetalae</taxon>
        <taxon>rosids</taxon>
        <taxon>malvids</taxon>
        <taxon>Malvales</taxon>
        <taxon>Malvaceae</taxon>
        <taxon>Grewioideae</taxon>
        <taxon>Apeibeae</taxon>
        <taxon>Corchorus</taxon>
    </lineage>
</organism>
<proteinExistence type="predicted"/>